<reference evidence="5" key="1">
    <citation type="submission" date="2014-05" db="EMBL/GenBank/DDBJ databases">
        <authorList>
            <person name="Chronopoulou M."/>
        </authorList>
    </citation>
    <scope>NUCLEOTIDE SEQUENCE</scope>
    <source>
        <tissue evidence="5">Whole organism</tissue>
    </source>
</reference>
<evidence type="ECO:0000256" key="2">
    <source>
        <dbReference type="ARBA" id="ARBA00022801"/>
    </source>
</evidence>
<dbReference type="InterPro" id="IPR011330">
    <property type="entry name" value="Glyco_hydro/deAcase_b/a-brl"/>
</dbReference>
<dbReference type="SUPFAM" id="SSF57625">
    <property type="entry name" value="Invertebrate chitin-binding proteins"/>
    <property type="match status" value="1"/>
</dbReference>
<evidence type="ECO:0000313" key="5">
    <source>
        <dbReference type="EMBL" id="CDW26748.1"/>
    </source>
</evidence>
<dbReference type="OrthoDB" id="6342337at2759"/>
<dbReference type="Pfam" id="PF01522">
    <property type="entry name" value="Polysacc_deac_1"/>
    <property type="match status" value="1"/>
</dbReference>
<protein>
    <recommendedName>
        <fullName evidence="6">Chitin-binding type-2 domain-containing protein</fullName>
    </recommendedName>
</protein>
<dbReference type="SUPFAM" id="SSF88713">
    <property type="entry name" value="Glycoside hydrolase/deacetylase"/>
    <property type="match status" value="1"/>
</dbReference>
<dbReference type="GO" id="GO:0005975">
    <property type="term" value="P:carbohydrate metabolic process"/>
    <property type="evidence" value="ECO:0007669"/>
    <property type="project" value="InterPro"/>
</dbReference>
<dbReference type="GO" id="GO:0008061">
    <property type="term" value="F:chitin binding"/>
    <property type="evidence" value="ECO:0007669"/>
    <property type="project" value="InterPro"/>
</dbReference>
<dbReference type="GO" id="GO:0046872">
    <property type="term" value="F:metal ion binding"/>
    <property type="evidence" value="ECO:0007669"/>
    <property type="project" value="UniProtKB-KW"/>
</dbReference>
<name>A0A0K2TL19_LEPSM</name>
<feature type="non-terminal residue" evidence="5">
    <location>
        <position position="1"/>
    </location>
</feature>
<dbReference type="PROSITE" id="PS50940">
    <property type="entry name" value="CHIT_BIND_II"/>
    <property type="match status" value="1"/>
</dbReference>
<dbReference type="GO" id="GO:0016020">
    <property type="term" value="C:membrane"/>
    <property type="evidence" value="ECO:0007669"/>
    <property type="project" value="TreeGrafter"/>
</dbReference>
<keyword evidence="2" id="KW-0378">Hydrolase</keyword>
<dbReference type="Gene3D" id="2.170.140.10">
    <property type="entry name" value="Chitin binding domain"/>
    <property type="match status" value="1"/>
</dbReference>
<feature type="non-terminal residue" evidence="5">
    <location>
        <position position="345"/>
    </location>
</feature>
<dbReference type="EMBL" id="HACA01009387">
    <property type="protein sequence ID" value="CDW26748.1"/>
    <property type="molecule type" value="Transcribed_RNA"/>
</dbReference>
<dbReference type="PANTHER" id="PTHR10587:SF133">
    <property type="entry name" value="CHITIN DEACETYLASE 1-RELATED"/>
    <property type="match status" value="1"/>
</dbReference>
<evidence type="ECO:0000256" key="1">
    <source>
        <dbReference type="ARBA" id="ARBA00022723"/>
    </source>
</evidence>
<dbReference type="InterPro" id="IPR002557">
    <property type="entry name" value="Chitin-bd_dom"/>
</dbReference>
<dbReference type="GO" id="GO:0004099">
    <property type="term" value="F:chitin deacetylase activity"/>
    <property type="evidence" value="ECO:0007669"/>
    <property type="project" value="UniProtKB-ARBA"/>
</dbReference>
<organism evidence="5">
    <name type="scientific">Lepeophtheirus salmonis</name>
    <name type="common">Salmon louse</name>
    <name type="synonym">Caligus salmonis</name>
    <dbReference type="NCBI Taxonomy" id="72036"/>
    <lineage>
        <taxon>Eukaryota</taxon>
        <taxon>Metazoa</taxon>
        <taxon>Ecdysozoa</taxon>
        <taxon>Arthropoda</taxon>
        <taxon>Crustacea</taxon>
        <taxon>Multicrustacea</taxon>
        <taxon>Hexanauplia</taxon>
        <taxon>Copepoda</taxon>
        <taxon>Siphonostomatoida</taxon>
        <taxon>Caligidae</taxon>
        <taxon>Lepeophtheirus</taxon>
    </lineage>
</organism>
<feature type="domain" description="NodB homology" evidence="4">
    <location>
        <begin position="101"/>
        <end position="339"/>
    </location>
</feature>
<keyword evidence="1" id="KW-0479">Metal-binding</keyword>
<evidence type="ECO:0008006" key="6">
    <source>
        <dbReference type="Google" id="ProtNLM"/>
    </source>
</evidence>
<evidence type="ECO:0000259" key="4">
    <source>
        <dbReference type="PROSITE" id="PS51677"/>
    </source>
</evidence>
<dbReference type="PROSITE" id="PS51677">
    <property type="entry name" value="NODB"/>
    <property type="match status" value="1"/>
</dbReference>
<dbReference type="Pfam" id="PF01607">
    <property type="entry name" value="CBM_14"/>
    <property type="match status" value="1"/>
</dbReference>
<dbReference type="AlphaFoldDB" id="A0A0K2TL19"/>
<dbReference type="SMART" id="SM00494">
    <property type="entry name" value="ChtBD2"/>
    <property type="match status" value="1"/>
</dbReference>
<feature type="domain" description="Chitin-binding type-2" evidence="3">
    <location>
        <begin position="33"/>
        <end position="87"/>
    </location>
</feature>
<dbReference type="InterPro" id="IPR036508">
    <property type="entry name" value="Chitin-bd_dom_sf"/>
</dbReference>
<dbReference type="InterPro" id="IPR050248">
    <property type="entry name" value="Polysacc_deacetylase_ArnD"/>
</dbReference>
<proteinExistence type="predicted"/>
<evidence type="ECO:0000259" key="3">
    <source>
        <dbReference type="PROSITE" id="PS50940"/>
    </source>
</evidence>
<dbReference type="Gene3D" id="3.20.20.370">
    <property type="entry name" value="Glycoside hydrolase/deacetylase"/>
    <property type="match status" value="1"/>
</dbReference>
<sequence length="345" mass="40006">FDSSCKFEDMSNYWIKFSIACVLIQLPTQIYSKTKCKEDGFFRHPDDCSMFITCSNGVSQYTACPEGLLYNLETQYCDWPEAVDCDIDIDKITSRKIKEDVLLYLTFDDGPSEETETILNVLKKHNVPGTFFVNSKNLFDPKMQTKKLMDIVNRMSKEGHVVGDHSFDHMFHNSLSVSNAYLSVEKDKTFFGKRNIMPILESTDNDLIEFTNFTMFHYIRLPYTNNWRVPAINEGQKPIVSDCVSCTTPRNSGELGIRLANEFYESGRVIMGWDTEWGMNFVTNKYKYGGLQMFTRLKHVRPKRSRQIVILTHDRGFTGDAEELSRFILLCKKTGYTFRTIENYV</sequence>
<dbReference type="PANTHER" id="PTHR10587">
    <property type="entry name" value="GLYCOSYL TRANSFERASE-RELATED"/>
    <property type="match status" value="1"/>
</dbReference>
<dbReference type="InterPro" id="IPR002509">
    <property type="entry name" value="NODB_dom"/>
</dbReference>
<dbReference type="GO" id="GO:0005576">
    <property type="term" value="C:extracellular region"/>
    <property type="evidence" value="ECO:0007669"/>
    <property type="project" value="InterPro"/>
</dbReference>
<accession>A0A0K2TL19</accession>